<gene>
    <name evidence="3" type="ORF">IFM89_019583</name>
</gene>
<keyword evidence="4" id="KW-1185">Reference proteome</keyword>
<dbReference type="EMBL" id="JADFTS010000003">
    <property type="protein sequence ID" value="KAF9614606.1"/>
    <property type="molecule type" value="Genomic_DNA"/>
</dbReference>
<dbReference type="SUPFAM" id="SSF51101">
    <property type="entry name" value="Mannose-binding lectins"/>
    <property type="match status" value="1"/>
</dbReference>
<feature type="domain" description="Jacalin-type lectin" evidence="2">
    <location>
        <begin position="9"/>
        <end position="155"/>
    </location>
</feature>
<dbReference type="InterPro" id="IPR036404">
    <property type="entry name" value="Jacalin-like_lectin_dom_sf"/>
</dbReference>
<evidence type="ECO:0000256" key="1">
    <source>
        <dbReference type="ARBA" id="ARBA00022734"/>
    </source>
</evidence>
<dbReference type="PANTHER" id="PTHR47293">
    <property type="entry name" value="JACALIN-RELATED LECTIN 3"/>
    <property type="match status" value="1"/>
</dbReference>
<dbReference type="SMART" id="SM00915">
    <property type="entry name" value="Jacalin"/>
    <property type="match status" value="1"/>
</dbReference>
<dbReference type="OrthoDB" id="4325201at2759"/>
<dbReference type="CDD" id="cd09612">
    <property type="entry name" value="Jacalin"/>
    <property type="match status" value="1"/>
</dbReference>
<dbReference type="InterPro" id="IPR033734">
    <property type="entry name" value="Jacalin-like_lectin_dom_plant"/>
</dbReference>
<dbReference type="Proteomes" id="UP000631114">
    <property type="component" value="Unassembled WGS sequence"/>
</dbReference>
<dbReference type="PANTHER" id="PTHR47293:SF68">
    <property type="entry name" value="JACALIN-RELATED LECTIN 3"/>
    <property type="match status" value="1"/>
</dbReference>
<dbReference type="Pfam" id="PF01419">
    <property type="entry name" value="Jacalin"/>
    <property type="match status" value="1"/>
</dbReference>
<evidence type="ECO:0000259" key="2">
    <source>
        <dbReference type="PROSITE" id="PS51752"/>
    </source>
</evidence>
<evidence type="ECO:0000313" key="3">
    <source>
        <dbReference type="EMBL" id="KAF9614606.1"/>
    </source>
</evidence>
<sequence length="155" mass="17771">MLGGHEGQLLTLENYNGGDIVHTRWNWDDGAFSTIKQILLQVTDREIGSIQIEYCGKNGESIVSKWHGDFDHVIDKIELDYPDEFLTRMTGFHSFRDDISDHNVRSLCFYSNRRMYGPFGYEEGTYFDSGTYGKIVGFHGCETHLLDAIGLYVEN</sequence>
<proteinExistence type="predicted"/>
<dbReference type="AlphaFoldDB" id="A0A835M8I5"/>
<accession>A0A835M8I5</accession>
<evidence type="ECO:0000313" key="4">
    <source>
        <dbReference type="Proteomes" id="UP000631114"/>
    </source>
</evidence>
<dbReference type="InterPro" id="IPR001229">
    <property type="entry name" value="Jacalin-like_lectin_dom"/>
</dbReference>
<name>A0A835M8I5_9MAGN</name>
<protein>
    <recommendedName>
        <fullName evidence="2">Jacalin-type lectin domain-containing protein</fullName>
    </recommendedName>
</protein>
<dbReference type="PROSITE" id="PS51752">
    <property type="entry name" value="JACALIN_LECTIN"/>
    <property type="match status" value="1"/>
</dbReference>
<dbReference type="Gene3D" id="2.100.10.30">
    <property type="entry name" value="Jacalin-like lectin domain"/>
    <property type="match status" value="1"/>
</dbReference>
<reference evidence="3 4" key="1">
    <citation type="submission" date="2020-10" db="EMBL/GenBank/DDBJ databases">
        <title>The Coptis chinensis genome and diversification of protoberbering-type alkaloids.</title>
        <authorList>
            <person name="Wang B."/>
            <person name="Shu S."/>
            <person name="Song C."/>
            <person name="Liu Y."/>
        </authorList>
    </citation>
    <scope>NUCLEOTIDE SEQUENCE [LARGE SCALE GENOMIC DNA]</scope>
    <source>
        <strain evidence="3">HL-2020</strain>
        <tissue evidence="3">Leaf</tissue>
    </source>
</reference>
<comment type="caution">
    <text evidence="3">The sequence shown here is derived from an EMBL/GenBank/DDBJ whole genome shotgun (WGS) entry which is preliminary data.</text>
</comment>
<keyword evidence="1" id="KW-0430">Lectin</keyword>
<organism evidence="3 4">
    <name type="scientific">Coptis chinensis</name>
    <dbReference type="NCBI Taxonomy" id="261450"/>
    <lineage>
        <taxon>Eukaryota</taxon>
        <taxon>Viridiplantae</taxon>
        <taxon>Streptophyta</taxon>
        <taxon>Embryophyta</taxon>
        <taxon>Tracheophyta</taxon>
        <taxon>Spermatophyta</taxon>
        <taxon>Magnoliopsida</taxon>
        <taxon>Ranunculales</taxon>
        <taxon>Ranunculaceae</taxon>
        <taxon>Coptidoideae</taxon>
        <taxon>Coptis</taxon>
    </lineage>
</organism>
<dbReference type="GO" id="GO:0030246">
    <property type="term" value="F:carbohydrate binding"/>
    <property type="evidence" value="ECO:0007669"/>
    <property type="project" value="UniProtKB-KW"/>
</dbReference>